<dbReference type="AlphaFoldDB" id="A0A2T4YQ27"/>
<dbReference type="Proteomes" id="UP000240996">
    <property type="component" value="Unassembled WGS sequence"/>
</dbReference>
<reference evidence="1 2" key="1">
    <citation type="submission" date="2018-04" db="EMBL/GenBank/DDBJ databases">
        <title>Genomic Encyclopedia of Type Strains, Phase III (KMG-III): the genomes of soil and plant-associated and newly described type strains.</title>
        <authorList>
            <person name="Whitman W."/>
        </authorList>
    </citation>
    <scope>NUCLEOTIDE SEQUENCE [LARGE SCALE GENOMIC DNA]</scope>
    <source>
        <strain evidence="1 2">NW12</strain>
    </source>
</reference>
<evidence type="ECO:0000313" key="2">
    <source>
        <dbReference type="Proteomes" id="UP000240996"/>
    </source>
</evidence>
<dbReference type="Pfam" id="PF19135">
    <property type="entry name" value="DUF5818"/>
    <property type="match status" value="1"/>
</dbReference>
<protein>
    <submittedName>
        <fullName evidence="1">Uncharacterized protein</fullName>
    </submittedName>
</protein>
<comment type="caution">
    <text evidence="1">The sequence shown here is derived from an EMBL/GenBank/DDBJ whole genome shotgun (WGS) entry which is preliminary data.</text>
</comment>
<gene>
    <name evidence="1" type="ORF">C8J24_1835</name>
</gene>
<name>A0A2T4YQ27_9SPHN</name>
<accession>A0A2T4YQ27</accession>
<keyword evidence="2" id="KW-1185">Reference proteome</keyword>
<organism evidence="1 2">
    <name type="scientific">Sphingomonas aerolata</name>
    <dbReference type="NCBI Taxonomy" id="185951"/>
    <lineage>
        <taxon>Bacteria</taxon>
        <taxon>Pseudomonadati</taxon>
        <taxon>Pseudomonadota</taxon>
        <taxon>Alphaproteobacteria</taxon>
        <taxon>Sphingomonadales</taxon>
        <taxon>Sphingomonadaceae</taxon>
        <taxon>Sphingomonas</taxon>
    </lineage>
</organism>
<dbReference type="RefSeq" id="WP_031440577.1">
    <property type="nucleotide sequence ID" value="NZ_CP098762.1"/>
</dbReference>
<dbReference type="GeneID" id="93691023"/>
<evidence type="ECO:0000313" key="1">
    <source>
        <dbReference type="EMBL" id="PTM45609.1"/>
    </source>
</evidence>
<sequence>MTTIGTKIDETGTLIRDGGAFYLRRDMGGRYELELHRTPVDLVEKRVRLVGTLVGDDLVNADGVSPV</sequence>
<proteinExistence type="predicted"/>
<dbReference type="EMBL" id="PZZN01000002">
    <property type="protein sequence ID" value="PTM45609.1"/>
    <property type="molecule type" value="Genomic_DNA"/>
</dbReference>
<dbReference type="InterPro" id="IPR043856">
    <property type="entry name" value="DUF5818"/>
</dbReference>